<dbReference type="InterPro" id="IPR000524">
    <property type="entry name" value="Tscrpt_reg_HTH_GntR"/>
</dbReference>
<sequence length="51" mass="5715">MPSGRTHAVYLRLRELIEKMELPPGAQLSETSLAERLEASRTPSRHRPSTG</sequence>
<gene>
    <name evidence="6" type="ORF">SAMN04487819_111124</name>
</gene>
<dbReference type="GO" id="GO:0003700">
    <property type="term" value="F:DNA-binding transcription factor activity"/>
    <property type="evidence" value="ECO:0007669"/>
    <property type="project" value="InterPro"/>
</dbReference>
<dbReference type="InterPro" id="IPR036390">
    <property type="entry name" value="WH_DNA-bd_sf"/>
</dbReference>
<accession>A0A1I1ZSC0</accession>
<keyword evidence="2" id="KW-0238">DNA-binding</keyword>
<protein>
    <submittedName>
        <fullName evidence="6">Regulatory protein, gntR family</fullName>
    </submittedName>
</protein>
<dbReference type="SUPFAM" id="SSF46785">
    <property type="entry name" value="Winged helix' DNA-binding domain"/>
    <property type="match status" value="1"/>
</dbReference>
<dbReference type="Proteomes" id="UP000198716">
    <property type="component" value="Unassembled WGS sequence"/>
</dbReference>
<organism evidence="6 7">
    <name type="scientific">Actinopolyspora alba</name>
    <dbReference type="NCBI Taxonomy" id="673379"/>
    <lineage>
        <taxon>Bacteria</taxon>
        <taxon>Bacillati</taxon>
        <taxon>Actinomycetota</taxon>
        <taxon>Actinomycetes</taxon>
        <taxon>Actinopolysporales</taxon>
        <taxon>Actinopolysporaceae</taxon>
        <taxon>Actinopolyspora</taxon>
        <taxon>Actinopolyspora alba group</taxon>
    </lineage>
</organism>
<name>A0A1I1ZSC0_9ACTN</name>
<evidence type="ECO:0000313" key="7">
    <source>
        <dbReference type="Proteomes" id="UP000198716"/>
    </source>
</evidence>
<feature type="domain" description="HTH gntR-type" evidence="5">
    <location>
        <begin position="7"/>
        <end position="43"/>
    </location>
</feature>
<dbReference type="EMBL" id="FOMZ01000011">
    <property type="protein sequence ID" value="SFE34526.1"/>
    <property type="molecule type" value="Genomic_DNA"/>
</dbReference>
<dbReference type="InterPro" id="IPR036388">
    <property type="entry name" value="WH-like_DNA-bd_sf"/>
</dbReference>
<keyword evidence="7" id="KW-1185">Reference proteome</keyword>
<dbReference type="RefSeq" id="WP_139219579.1">
    <property type="nucleotide sequence ID" value="NZ_FOMZ01000011.1"/>
</dbReference>
<keyword evidence="1" id="KW-0805">Transcription regulation</keyword>
<dbReference type="Gene3D" id="1.10.10.10">
    <property type="entry name" value="Winged helix-like DNA-binding domain superfamily/Winged helix DNA-binding domain"/>
    <property type="match status" value="1"/>
</dbReference>
<keyword evidence="3" id="KW-0804">Transcription</keyword>
<evidence type="ECO:0000256" key="2">
    <source>
        <dbReference type="ARBA" id="ARBA00023125"/>
    </source>
</evidence>
<evidence type="ECO:0000256" key="3">
    <source>
        <dbReference type="ARBA" id="ARBA00023163"/>
    </source>
</evidence>
<evidence type="ECO:0000256" key="4">
    <source>
        <dbReference type="SAM" id="MobiDB-lite"/>
    </source>
</evidence>
<feature type="region of interest" description="Disordered" evidence="4">
    <location>
        <begin position="27"/>
        <end position="51"/>
    </location>
</feature>
<dbReference type="GO" id="GO:0003677">
    <property type="term" value="F:DNA binding"/>
    <property type="evidence" value="ECO:0007669"/>
    <property type="project" value="UniProtKB-KW"/>
</dbReference>
<reference evidence="7" key="1">
    <citation type="submission" date="2016-10" db="EMBL/GenBank/DDBJ databases">
        <authorList>
            <person name="Varghese N."/>
            <person name="Submissions S."/>
        </authorList>
    </citation>
    <scope>NUCLEOTIDE SEQUENCE [LARGE SCALE GENOMIC DNA]</scope>
    <source>
        <strain evidence="7">DSM 45004</strain>
    </source>
</reference>
<dbReference type="Pfam" id="PF00392">
    <property type="entry name" value="GntR"/>
    <property type="match status" value="1"/>
</dbReference>
<evidence type="ECO:0000313" key="6">
    <source>
        <dbReference type="EMBL" id="SFE34526.1"/>
    </source>
</evidence>
<evidence type="ECO:0000259" key="5">
    <source>
        <dbReference type="Pfam" id="PF00392"/>
    </source>
</evidence>
<evidence type="ECO:0000256" key="1">
    <source>
        <dbReference type="ARBA" id="ARBA00023015"/>
    </source>
</evidence>
<dbReference type="AlphaFoldDB" id="A0A1I1ZSC0"/>
<proteinExistence type="predicted"/>